<organism evidence="4 5">
    <name type="scientific">Acetobacterium woodii (strain ATCC 29683 / DSM 1030 / JCM 2381 / KCTC 1655 / WB1)</name>
    <dbReference type="NCBI Taxonomy" id="931626"/>
    <lineage>
        <taxon>Bacteria</taxon>
        <taxon>Bacillati</taxon>
        <taxon>Bacillota</taxon>
        <taxon>Clostridia</taxon>
        <taxon>Eubacteriales</taxon>
        <taxon>Eubacteriaceae</taxon>
        <taxon>Acetobacterium</taxon>
    </lineage>
</organism>
<gene>
    <name evidence="4" type="primary">mttB5</name>
    <name evidence="4" type="ordered locus">Awo_c05470</name>
</gene>
<sequence>MDRSNYNNVLKCGSPLRFLNEEEMKEIHTSTLEILQEVGSVIQHEGAREMLKKAGCTVKGKTVFFPHGLIEWAIKQAPSHIHVYDRDGDIAMDLGGRKAYFGTGSDCPTLLDVYTGEHRNFTSKDMEDGAKIIDALPQMDFLMCCGLMYDYPITSYEHEYAVMVRNSTKPQVVTAADRESISNITKMAVAIRGSIEELARKPLFLMYNEPNSPLIHTFEAVDKLIYCSENQIPTNYSPCMMPGATGPITNAGALIQGNAECLAGLVIHQLAHPGSPIVFGGGMYNMDLKCMQPTYCSPEAMVNNITLAQLARELYELPTWGFTGCSGSKLFDAQATNEAAEFIFSIGYAGVNLNHDVGYLNYGLTFSYELLVSCNETISQMRRIFDGVQMDKDHMAMDVIKAVGPKGHYLSEPHTLKYNKEMWKPDLTDRADYEGWKNAGATSYEQRVKARTIDIIENYVPKALTPEQDAAIEAILTEVDAAAEASTEKKHHKK</sequence>
<dbReference type="STRING" id="931626.Awo_c05470"/>
<reference evidence="5" key="1">
    <citation type="submission" date="2011-07" db="EMBL/GenBank/DDBJ databases">
        <title>Complete genome sequence of Acetobacterium woodii.</title>
        <authorList>
            <person name="Poehlein A."/>
            <person name="Schmidt S."/>
            <person name="Kaster A.-K."/>
            <person name="Goenrich M."/>
            <person name="Vollmers J."/>
            <person name="Thuermer A."/>
            <person name="Gottschalk G."/>
            <person name="Thauer R.K."/>
            <person name="Daniel R."/>
            <person name="Mueller V."/>
        </authorList>
    </citation>
    <scope>NUCLEOTIDE SEQUENCE [LARGE SCALE GENOMIC DNA]</scope>
    <source>
        <strain evidence="5">ATCC 29683 / DSM 1030 / JCM 2381 / KCTC 1655 / WB1</strain>
    </source>
</reference>
<keyword evidence="2 4" id="KW-0489">Methyltransferase</keyword>
<dbReference type="InterPro" id="IPR038601">
    <property type="entry name" value="MttB-like_sf"/>
</dbReference>
<evidence type="ECO:0000256" key="2">
    <source>
        <dbReference type="ARBA" id="ARBA00022603"/>
    </source>
</evidence>
<evidence type="ECO:0000313" key="4">
    <source>
        <dbReference type="EMBL" id="AFA47346.1"/>
    </source>
</evidence>
<accession>H6LIY3</accession>
<dbReference type="KEGG" id="awo:Awo_c05470"/>
<evidence type="ECO:0000256" key="3">
    <source>
        <dbReference type="ARBA" id="ARBA00022679"/>
    </source>
</evidence>
<dbReference type="RefSeq" id="WP_014354949.1">
    <property type="nucleotide sequence ID" value="NC_016894.1"/>
</dbReference>
<dbReference type="EC" id="2.1.1.-" evidence="4"/>
<dbReference type="eggNOG" id="COG5598">
    <property type="taxonomic scope" value="Bacteria"/>
</dbReference>
<dbReference type="Proteomes" id="UP000007177">
    <property type="component" value="Chromosome"/>
</dbReference>
<evidence type="ECO:0000313" key="5">
    <source>
        <dbReference type="Proteomes" id="UP000007177"/>
    </source>
</evidence>
<comment type="similarity">
    <text evidence="1">Belongs to the trimethylamine methyltransferase family.</text>
</comment>
<name>H6LIY3_ACEWD</name>
<evidence type="ECO:0000256" key="1">
    <source>
        <dbReference type="ARBA" id="ARBA00007137"/>
    </source>
</evidence>
<dbReference type="OrthoDB" id="5418352at2"/>
<dbReference type="AlphaFoldDB" id="H6LIY3"/>
<dbReference type="Gene3D" id="3.20.20.480">
    <property type="entry name" value="Trimethylamine methyltransferase-like"/>
    <property type="match status" value="1"/>
</dbReference>
<dbReference type="InterPro" id="IPR010426">
    <property type="entry name" value="MTTB_MeTrfase"/>
</dbReference>
<dbReference type="GO" id="GO:0008168">
    <property type="term" value="F:methyltransferase activity"/>
    <property type="evidence" value="ECO:0007669"/>
    <property type="project" value="UniProtKB-KW"/>
</dbReference>
<dbReference type="HOGENOM" id="CLU_033581_1_0_9"/>
<dbReference type="Pfam" id="PF06253">
    <property type="entry name" value="MTTB"/>
    <property type="match status" value="1"/>
</dbReference>
<dbReference type="EMBL" id="CP002987">
    <property type="protein sequence ID" value="AFA47346.1"/>
    <property type="molecule type" value="Genomic_DNA"/>
</dbReference>
<reference evidence="4 5" key="2">
    <citation type="journal article" date="2012" name="PLoS ONE">
        <title>An ancient pathway combining carbon dioxide fixation with the generation and utilization of a sodium ion gradient for ATP synthesis.</title>
        <authorList>
            <person name="Poehlein A."/>
            <person name="Schmidt S."/>
            <person name="Kaster A.K."/>
            <person name="Goenrich M."/>
            <person name="Vollmers J."/>
            <person name="Thurmer A."/>
            <person name="Bertsch J."/>
            <person name="Schuchmann K."/>
            <person name="Voigt B."/>
            <person name="Hecker M."/>
            <person name="Daniel R."/>
            <person name="Thauer R.K."/>
            <person name="Gottschalk G."/>
            <person name="Muller V."/>
        </authorList>
    </citation>
    <scope>NUCLEOTIDE SEQUENCE [LARGE SCALE GENOMIC DNA]</scope>
    <source>
        <strain evidence="5">ATCC 29683 / DSM 1030 / JCM 2381 / KCTC 1655 / WB1</strain>
    </source>
</reference>
<keyword evidence="3 4" id="KW-0808">Transferase</keyword>
<dbReference type="GO" id="GO:0032259">
    <property type="term" value="P:methylation"/>
    <property type="evidence" value="ECO:0007669"/>
    <property type="project" value="UniProtKB-KW"/>
</dbReference>
<proteinExistence type="inferred from homology"/>
<keyword evidence="5" id="KW-1185">Reference proteome</keyword>
<protein>
    <submittedName>
        <fullName evidence="4">Methyltransferase 1 MttB5</fullName>
        <ecNumber evidence="4">2.1.1.-</ecNumber>
    </submittedName>
</protein>
<dbReference type="GO" id="GO:0015948">
    <property type="term" value="P:methanogenesis"/>
    <property type="evidence" value="ECO:0007669"/>
    <property type="project" value="InterPro"/>
</dbReference>